<feature type="domain" description="Phospholipase D-like" evidence="8">
    <location>
        <begin position="299"/>
        <end position="442"/>
    </location>
</feature>
<dbReference type="EMBL" id="LRPN01000078">
    <property type="protein sequence ID" value="KWZ81177.1"/>
    <property type="molecule type" value="Genomic_DNA"/>
</dbReference>
<accession>A0A133KNW4</accession>
<dbReference type="Pfam" id="PF13091">
    <property type="entry name" value="PLDc_2"/>
    <property type="match status" value="1"/>
</dbReference>
<proteinExistence type="inferred from homology"/>
<evidence type="ECO:0000256" key="2">
    <source>
        <dbReference type="ARBA" id="ARBA00008664"/>
    </source>
</evidence>
<dbReference type="CDD" id="cd09130">
    <property type="entry name" value="PLDc_unchar2_2"/>
    <property type="match status" value="1"/>
</dbReference>
<dbReference type="AlphaFoldDB" id="A0A133KNW4"/>
<dbReference type="PANTHER" id="PTHR43856:SF1">
    <property type="entry name" value="MITOCHONDRIAL CARDIOLIPIN HYDROLASE"/>
    <property type="match status" value="1"/>
</dbReference>
<evidence type="ECO:0000313" key="9">
    <source>
        <dbReference type="EMBL" id="KWZ81177.1"/>
    </source>
</evidence>
<evidence type="ECO:0000256" key="5">
    <source>
        <dbReference type="ARBA" id="ARBA00022963"/>
    </source>
</evidence>
<keyword evidence="5" id="KW-0442">Lipid degradation</keyword>
<comment type="similarity">
    <text evidence="2">Belongs to the phospholipase D family.</text>
</comment>
<keyword evidence="4" id="KW-0378">Hydrolase</keyword>
<dbReference type="PANTHER" id="PTHR43856">
    <property type="entry name" value="CARDIOLIPIN HYDROLASE"/>
    <property type="match status" value="1"/>
</dbReference>
<dbReference type="GO" id="GO:0016042">
    <property type="term" value="P:lipid catabolic process"/>
    <property type="evidence" value="ECO:0007669"/>
    <property type="project" value="UniProtKB-KW"/>
</dbReference>
<evidence type="ECO:0000259" key="8">
    <source>
        <dbReference type="Pfam" id="PF13091"/>
    </source>
</evidence>
<feature type="transmembrane region" description="Helical" evidence="7">
    <location>
        <begin position="9"/>
        <end position="29"/>
    </location>
</feature>
<keyword evidence="6" id="KW-0443">Lipid metabolism</keyword>
<keyword evidence="7" id="KW-1133">Transmembrane helix</keyword>
<dbReference type="Proteomes" id="UP000070376">
    <property type="component" value="Unassembled WGS sequence"/>
</dbReference>
<dbReference type="InterPro" id="IPR025202">
    <property type="entry name" value="PLD-like_dom"/>
</dbReference>
<protein>
    <recommendedName>
        <fullName evidence="3">phospholipase D</fullName>
        <ecNumber evidence="3">3.1.4.4</ecNumber>
    </recommendedName>
</protein>
<dbReference type="RefSeq" id="WP_061086883.1">
    <property type="nucleotide sequence ID" value="NZ_KQ955854.1"/>
</dbReference>
<evidence type="ECO:0000256" key="4">
    <source>
        <dbReference type="ARBA" id="ARBA00022801"/>
    </source>
</evidence>
<dbReference type="SUPFAM" id="SSF56024">
    <property type="entry name" value="Phospholipase D/nuclease"/>
    <property type="match status" value="2"/>
</dbReference>
<gene>
    <name evidence="9" type="ORF">HMPREF3213_02113</name>
</gene>
<comment type="caution">
    <text evidence="9">The sequence shown here is derived from an EMBL/GenBank/DDBJ whole genome shotgun (WGS) entry which is preliminary data.</text>
</comment>
<dbReference type="GO" id="GO:0004630">
    <property type="term" value="F:phospholipase D activity"/>
    <property type="evidence" value="ECO:0007669"/>
    <property type="project" value="UniProtKB-EC"/>
</dbReference>
<evidence type="ECO:0000256" key="3">
    <source>
        <dbReference type="ARBA" id="ARBA00012027"/>
    </source>
</evidence>
<dbReference type="GO" id="GO:0016891">
    <property type="term" value="F:RNA endonuclease activity producing 5'-phosphomonoesters, hydrolytic mechanism"/>
    <property type="evidence" value="ECO:0007669"/>
    <property type="project" value="TreeGrafter"/>
</dbReference>
<dbReference type="Gene3D" id="3.30.870.10">
    <property type="entry name" value="Endonuclease Chain A"/>
    <property type="match status" value="2"/>
</dbReference>
<evidence type="ECO:0000313" key="10">
    <source>
        <dbReference type="Proteomes" id="UP000070376"/>
    </source>
</evidence>
<keyword evidence="7" id="KW-0472">Membrane</keyword>
<organism evidence="9 10">
    <name type="scientific">Heyndrickxia coagulans</name>
    <name type="common">Weizmannia coagulans</name>
    <dbReference type="NCBI Taxonomy" id="1398"/>
    <lineage>
        <taxon>Bacteria</taxon>
        <taxon>Bacillati</taxon>
        <taxon>Bacillota</taxon>
        <taxon>Bacilli</taxon>
        <taxon>Bacillales</taxon>
        <taxon>Bacillaceae</taxon>
        <taxon>Heyndrickxia</taxon>
    </lineage>
</organism>
<evidence type="ECO:0000256" key="1">
    <source>
        <dbReference type="ARBA" id="ARBA00000798"/>
    </source>
</evidence>
<dbReference type="InterPro" id="IPR051406">
    <property type="entry name" value="PLD_domain"/>
</dbReference>
<sequence>MKKSGKKWLSYGLLVLIAIYAAVMLYHTYKPLPKGISYEGRTYNVHDQDIRFLSDLTYREKGTGKRKVEQTVYPEIYRMIDQAHQYIVADLFLFNGYHDQKMKVPPLAERLADRLIAKKEKEPGIRIIVITDPINTSYGSHEAGILKRLKEHGIRVVFTHLDSLRDPTPLYSGIWHMFFQWFGQGGTGWLPNAFGDNAPKMTLRSYLELFNIKANHRKTFTTENGTVIASGNPHDASGWHSNIAFLVKGPVIRDVLESEQAASDMSDGPELPQYKGKERGKGRIAVQLLTEGKVYDRMMKEIKATKKGDSISMAMFYLADRKVVRALEKASSRGVRIRLILDPNLNAFGHKKIGLPNQPVTQELVKKTDGKIKIRWYNTGLEQFHPKLVWIEKPGRSLFFGGSTNLTLRNLDDYNLETDLFVKAPNDAAITKEIRRYFGRLWNNEDGAFTVPYKKHEGFSTYLLKVLYRLQEVLKLTTY</sequence>
<reference evidence="10" key="1">
    <citation type="submission" date="2016-01" db="EMBL/GenBank/DDBJ databases">
        <authorList>
            <person name="Mitreva M."/>
            <person name="Pepin K.H."/>
            <person name="Mihindukulasuriya K.A."/>
            <person name="Fulton R."/>
            <person name="Fronick C."/>
            <person name="O'Laughlin M."/>
            <person name="Miner T."/>
            <person name="Herter B."/>
            <person name="Rosa B.A."/>
            <person name="Cordes M."/>
            <person name="Tomlinson C."/>
            <person name="Wollam A."/>
            <person name="Palsikar V.B."/>
            <person name="Mardis E.R."/>
            <person name="Wilson R.K."/>
        </authorList>
    </citation>
    <scope>NUCLEOTIDE SEQUENCE [LARGE SCALE GENOMIC DNA]</scope>
    <source>
        <strain evidence="10">GED7749B</strain>
    </source>
</reference>
<dbReference type="EC" id="3.1.4.4" evidence="3"/>
<dbReference type="PATRIC" id="fig|1398.22.peg.2119"/>
<keyword evidence="7" id="KW-0812">Transmembrane</keyword>
<name>A0A133KNW4_HEYCO</name>
<evidence type="ECO:0000256" key="6">
    <source>
        <dbReference type="ARBA" id="ARBA00023098"/>
    </source>
</evidence>
<dbReference type="CDD" id="cd09129">
    <property type="entry name" value="PLDc_unchar2_1"/>
    <property type="match status" value="1"/>
</dbReference>
<comment type="catalytic activity">
    <reaction evidence="1">
        <text>a 1,2-diacyl-sn-glycero-3-phosphocholine + H2O = a 1,2-diacyl-sn-glycero-3-phosphate + choline + H(+)</text>
        <dbReference type="Rhea" id="RHEA:14445"/>
        <dbReference type="ChEBI" id="CHEBI:15354"/>
        <dbReference type="ChEBI" id="CHEBI:15377"/>
        <dbReference type="ChEBI" id="CHEBI:15378"/>
        <dbReference type="ChEBI" id="CHEBI:57643"/>
        <dbReference type="ChEBI" id="CHEBI:58608"/>
        <dbReference type="EC" id="3.1.4.4"/>
    </reaction>
</comment>
<evidence type="ECO:0000256" key="7">
    <source>
        <dbReference type="SAM" id="Phobius"/>
    </source>
</evidence>